<gene>
    <name evidence="3" type="ORF">UFOPK3610_01668</name>
</gene>
<keyword evidence="1" id="KW-0456">Lyase</keyword>
<dbReference type="GO" id="GO:0005737">
    <property type="term" value="C:cytoplasm"/>
    <property type="evidence" value="ECO:0007669"/>
    <property type="project" value="TreeGrafter"/>
</dbReference>
<dbReference type="InterPro" id="IPR032465">
    <property type="entry name" value="ACMSD"/>
</dbReference>
<dbReference type="InterPro" id="IPR006680">
    <property type="entry name" value="Amidohydro-rel"/>
</dbReference>
<dbReference type="PANTHER" id="PTHR21240:SF28">
    <property type="entry name" value="ISO-OROTATE DECARBOXYLASE (EUROFUNG)"/>
    <property type="match status" value="1"/>
</dbReference>
<reference evidence="3" key="1">
    <citation type="submission" date="2020-05" db="EMBL/GenBank/DDBJ databases">
        <authorList>
            <person name="Chiriac C."/>
            <person name="Salcher M."/>
            <person name="Ghai R."/>
            <person name="Kavagutti S V."/>
        </authorList>
    </citation>
    <scope>NUCLEOTIDE SEQUENCE</scope>
</reference>
<protein>
    <submittedName>
        <fullName evidence="3">Unannotated protein</fullName>
    </submittedName>
</protein>
<feature type="domain" description="Amidohydrolase-related" evidence="2">
    <location>
        <begin position="3"/>
        <end position="330"/>
    </location>
</feature>
<dbReference type="GO" id="GO:0016831">
    <property type="term" value="F:carboxy-lyase activity"/>
    <property type="evidence" value="ECO:0007669"/>
    <property type="project" value="InterPro"/>
</dbReference>
<evidence type="ECO:0000259" key="2">
    <source>
        <dbReference type="Pfam" id="PF04909"/>
    </source>
</evidence>
<dbReference type="GO" id="GO:0016787">
    <property type="term" value="F:hydrolase activity"/>
    <property type="evidence" value="ECO:0007669"/>
    <property type="project" value="InterPro"/>
</dbReference>
<accession>A0A6J7I4L2</accession>
<dbReference type="SUPFAM" id="SSF51556">
    <property type="entry name" value="Metallo-dependent hydrolases"/>
    <property type="match status" value="1"/>
</dbReference>
<proteinExistence type="predicted"/>
<dbReference type="Pfam" id="PF04909">
    <property type="entry name" value="Amidohydro_2"/>
    <property type="match status" value="1"/>
</dbReference>
<dbReference type="AlphaFoldDB" id="A0A6J7I4L2"/>
<dbReference type="Gene3D" id="3.20.20.140">
    <property type="entry name" value="Metal-dependent hydrolases"/>
    <property type="match status" value="1"/>
</dbReference>
<dbReference type="EMBL" id="CAFBMR010000096">
    <property type="protein sequence ID" value="CAB4925755.1"/>
    <property type="molecule type" value="Genomic_DNA"/>
</dbReference>
<dbReference type="PANTHER" id="PTHR21240">
    <property type="entry name" value="2-AMINO-3-CARBOXYLMUCONATE-6-SEMIALDEHYDE DECARBOXYLASE"/>
    <property type="match status" value="1"/>
</dbReference>
<name>A0A6J7I4L2_9ZZZZ</name>
<organism evidence="3">
    <name type="scientific">freshwater metagenome</name>
    <dbReference type="NCBI Taxonomy" id="449393"/>
    <lineage>
        <taxon>unclassified sequences</taxon>
        <taxon>metagenomes</taxon>
        <taxon>ecological metagenomes</taxon>
    </lineage>
</organism>
<dbReference type="GO" id="GO:0019748">
    <property type="term" value="P:secondary metabolic process"/>
    <property type="evidence" value="ECO:0007669"/>
    <property type="project" value="TreeGrafter"/>
</dbReference>
<evidence type="ECO:0000256" key="1">
    <source>
        <dbReference type="ARBA" id="ARBA00023239"/>
    </source>
</evidence>
<evidence type="ECO:0000313" key="3">
    <source>
        <dbReference type="EMBL" id="CAB4925755.1"/>
    </source>
</evidence>
<dbReference type="InterPro" id="IPR032466">
    <property type="entry name" value="Metal_Hydrolase"/>
</dbReference>
<sequence>MRIDLHCHYVHPEAGVLASAINPVLKEHAYIFANDLTRQVNSRQMQERSALLSDIPTRLAMMDRMGIDIQAVSPSPFQYYYMADAVLGAELARSVNDGIAAVVASHPDRFVGLCTVPLQDADAAIAELDRAVLQLGMRGVEVNGNVNGADLTDPALGLEPFFARVAELGVVLFIHPNGFSDACRLSDHYFNNVIGNPLETTVAASHLIFDGVMERHPTLRVLLAHGGGYLAHYWARMDHAHRAREDCRTVISEPPSTYLRRMYVDTITFDPQMLRHLIDTHGADHVVIGTDYPYDMGEEDPLGLLNSVVGLTDEERQLITSTTAAWLLGIES</sequence>